<keyword evidence="6 8" id="KW-1133">Transmembrane helix</keyword>
<dbReference type="InterPro" id="IPR003439">
    <property type="entry name" value="ABC_transporter-like_ATP-bd"/>
</dbReference>
<proteinExistence type="inferred from homology"/>
<dbReference type="SUPFAM" id="SSF90123">
    <property type="entry name" value="ABC transporter transmembrane region"/>
    <property type="match status" value="1"/>
</dbReference>
<dbReference type="InterPro" id="IPR050835">
    <property type="entry name" value="ABC_transporter_sub-D"/>
</dbReference>
<feature type="transmembrane region" description="Helical" evidence="8">
    <location>
        <begin position="158"/>
        <end position="178"/>
    </location>
</feature>
<evidence type="ECO:0000259" key="9">
    <source>
        <dbReference type="PROSITE" id="PS50893"/>
    </source>
</evidence>
<accession>A0A914ZR34</accession>
<evidence type="ECO:0000313" key="10">
    <source>
        <dbReference type="Proteomes" id="UP000887569"/>
    </source>
</evidence>
<evidence type="ECO:0000256" key="7">
    <source>
        <dbReference type="ARBA" id="ARBA00023136"/>
    </source>
</evidence>
<comment type="similarity">
    <text evidence="1">Belongs to the ABC transporter superfamily. ABCD family. Peroxisomal fatty acyl CoA transporter (TC 3.A.1.203) subfamily.</text>
</comment>
<feature type="transmembrane region" description="Helical" evidence="8">
    <location>
        <begin position="36"/>
        <end position="62"/>
    </location>
</feature>
<reference evidence="11" key="1">
    <citation type="submission" date="2022-11" db="UniProtKB">
        <authorList>
            <consortium name="WormBaseParasite"/>
        </authorList>
    </citation>
    <scope>IDENTIFICATION</scope>
</reference>
<dbReference type="SUPFAM" id="SSF52540">
    <property type="entry name" value="P-loop containing nucleoside triphosphate hydrolases"/>
    <property type="match status" value="1"/>
</dbReference>
<evidence type="ECO:0000256" key="8">
    <source>
        <dbReference type="SAM" id="Phobius"/>
    </source>
</evidence>
<evidence type="ECO:0000256" key="1">
    <source>
        <dbReference type="ARBA" id="ARBA00008575"/>
    </source>
</evidence>
<keyword evidence="7 8" id="KW-0472">Membrane</keyword>
<dbReference type="GO" id="GO:0042760">
    <property type="term" value="P:very long-chain fatty acid catabolic process"/>
    <property type="evidence" value="ECO:0007669"/>
    <property type="project" value="TreeGrafter"/>
</dbReference>
<feature type="transmembrane region" description="Helical" evidence="8">
    <location>
        <begin position="184"/>
        <end position="206"/>
    </location>
</feature>
<dbReference type="InterPro" id="IPR003593">
    <property type="entry name" value="AAA+_ATPase"/>
</dbReference>
<protein>
    <submittedName>
        <fullName evidence="11">ABC transporter domain-containing protein</fullName>
    </submittedName>
</protein>
<dbReference type="GO" id="GO:0005778">
    <property type="term" value="C:peroxisomal membrane"/>
    <property type="evidence" value="ECO:0007669"/>
    <property type="project" value="TreeGrafter"/>
</dbReference>
<dbReference type="GO" id="GO:0005524">
    <property type="term" value="F:ATP binding"/>
    <property type="evidence" value="ECO:0007669"/>
    <property type="project" value="UniProtKB-KW"/>
</dbReference>
<dbReference type="GO" id="GO:0005324">
    <property type="term" value="F:long-chain fatty acid transmembrane transporter activity"/>
    <property type="evidence" value="ECO:0007669"/>
    <property type="project" value="TreeGrafter"/>
</dbReference>
<organism evidence="10 11">
    <name type="scientific">Parascaris univalens</name>
    <name type="common">Nematode worm</name>
    <dbReference type="NCBI Taxonomy" id="6257"/>
    <lineage>
        <taxon>Eukaryota</taxon>
        <taxon>Metazoa</taxon>
        <taxon>Ecdysozoa</taxon>
        <taxon>Nematoda</taxon>
        <taxon>Chromadorea</taxon>
        <taxon>Rhabditida</taxon>
        <taxon>Spirurina</taxon>
        <taxon>Ascaridomorpha</taxon>
        <taxon>Ascaridoidea</taxon>
        <taxon>Ascarididae</taxon>
        <taxon>Parascaris</taxon>
    </lineage>
</organism>
<dbReference type="InterPro" id="IPR036640">
    <property type="entry name" value="ABC1_TM_sf"/>
</dbReference>
<feature type="domain" description="ABC transporter" evidence="9">
    <location>
        <begin position="393"/>
        <end position="619"/>
    </location>
</feature>
<keyword evidence="5" id="KW-0067">ATP-binding</keyword>
<keyword evidence="10" id="KW-1185">Reference proteome</keyword>
<evidence type="ECO:0000256" key="6">
    <source>
        <dbReference type="ARBA" id="ARBA00022989"/>
    </source>
</evidence>
<dbReference type="GO" id="GO:0015910">
    <property type="term" value="P:long-chain fatty acid import into peroxisome"/>
    <property type="evidence" value="ECO:0007669"/>
    <property type="project" value="TreeGrafter"/>
</dbReference>
<dbReference type="WBParaSite" id="PgB06_g062_t06">
    <property type="protein sequence ID" value="PgB06_g062_t06"/>
    <property type="gene ID" value="PgB06_g062"/>
</dbReference>
<dbReference type="PROSITE" id="PS50893">
    <property type="entry name" value="ABC_TRANSPORTER_2"/>
    <property type="match status" value="1"/>
</dbReference>
<evidence type="ECO:0000256" key="3">
    <source>
        <dbReference type="ARBA" id="ARBA00022692"/>
    </source>
</evidence>
<dbReference type="Pfam" id="PF00005">
    <property type="entry name" value="ABC_tran"/>
    <property type="match status" value="1"/>
</dbReference>
<dbReference type="PANTHER" id="PTHR11384">
    <property type="entry name" value="ATP-BINDING CASSETTE, SUB-FAMILY D MEMBER"/>
    <property type="match status" value="1"/>
</dbReference>
<feature type="transmembrane region" description="Helical" evidence="8">
    <location>
        <begin position="82"/>
        <end position="108"/>
    </location>
</feature>
<dbReference type="GO" id="GO:0140359">
    <property type="term" value="F:ABC-type transporter activity"/>
    <property type="evidence" value="ECO:0007669"/>
    <property type="project" value="InterPro"/>
</dbReference>
<sequence length="624" mass="70770">STIAMGKRRHVEGEFGVGLQFYVRLRLVARLLFPRIDLAVIFVFATLSASIGSEIVTYHLGLVPGKMYGALLSRDVKKFWDVFATGSMTCVGKCILFSLLSYFSWMLYLSWRRNAVRGLQEKYFSSRTFYRLNCIDDSGIDNPDQRITQDVEKVCSQLAINILPSALIGPFVVVWYSWKTLQTSGFLGIGIVYGYFVFGTIINKILLSPMAKWSARVEKAEGDFRYKHVSIRNNAESCAFYNAEAFERGECNRLFSALLRRQFFFFSWKLPNLFWQQMFDYYGATLTYAIQYIPIFMLHTYDHVPAEELGPIISNNAFCYIMLVNSFTRITDVALSAGEMAGILHRVAELLKAVDDELYFVAQREDGCDDDLSNDTVTMNIDGATNSPSNVLFDFHDVTYTLPNDPASILVKGLNLTVRRGENLIITGPSGVGKSSLLRVIANLWNVSSGFLQQNIRNQFIMYLPQRPYLPTGCLSLVQQICFPSIVPPYEISDSDITRIGSILFALNLTGLIERCDGLLQPAEFEWHDSLTPGEQQRLSFARLIYRRPTIAILDEATSSVSVEMEKQMYHLLKMSGISYISVGHRPSIHEFHDIELSLNGSRGYTIRRIEKDAVLLDIDKMRS</sequence>
<dbReference type="GO" id="GO:0016887">
    <property type="term" value="F:ATP hydrolysis activity"/>
    <property type="evidence" value="ECO:0007669"/>
    <property type="project" value="InterPro"/>
</dbReference>
<evidence type="ECO:0000256" key="5">
    <source>
        <dbReference type="ARBA" id="ARBA00022840"/>
    </source>
</evidence>
<keyword evidence="3 8" id="KW-0812">Transmembrane</keyword>
<evidence type="ECO:0000256" key="4">
    <source>
        <dbReference type="ARBA" id="ARBA00022741"/>
    </source>
</evidence>
<evidence type="ECO:0000256" key="2">
    <source>
        <dbReference type="ARBA" id="ARBA00022448"/>
    </source>
</evidence>
<dbReference type="PANTHER" id="PTHR11384:SF65">
    <property type="entry name" value="ABC TRANSPORTER DOMAIN-CONTAINING PROTEIN"/>
    <property type="match status" value="1"/>
</dbReference>
<dbReference type="AlphaFoldDB" id="A0A914ZR34"/>
<dbReference type="GO" id="GO:0007031">
    <property type="term" value="P:peroxisome organization"/>
    <property type="evidence" value="ECO:0007669"/>
    <property type="project" value="TreeGrafter"/>
</dbReference>
<dbReference type="Gene3D" id="3.40.50.300">
    <property type="entry name" value="P-loop containing nucleotide triphosphate hydrolases"/>
    <property type="match status" value="1"/>
</dbReference>
<dbReference type="Gene3D" id="1.20.1560.10">
    <property type="entry name" value="ABC transporter type 1, transmembrane domain"/>
    <property type="match status" value="1"/>
</dbReference>
<dbReference type="Proteomes" id="UP000887569">
    <property type="component" value="Unplaced"/>
</dbReference>
<dbReference type="SMART" id="SM00382">
    <property type="entry name" value="AAA"/>
    <property type="match status" value="1"/>
</dbReference>
<dbReference type="Pfam" id="PF06472">
    <property type="entry name" value="ABC_membrane_2"/>
    <property type="match status" value="1"/>
</dbReference>
<dbReference type="GO" id="GO:0006635">
    <property type="term" value="P:fatty acid beta-oxidation"/>
    <property type="evidence" value="ECO:0007669"/>
    <property type="project" value="TreeGrafter"/>
</dbReference>
<dbReference type="CDD" id="cd03223">
    <property type="entry name" value="ABCD_peroxisomal_ALDP"/>
    <property type="match status" value="1"/>
</dbReference>
<dbReference type="InterPro" id="IPR011527">
    <property type="entry name" value="ABC1_TM_dom"/>
</dbReference>
<keyword evidence="4" id="KW-0547">Nucleotide-binding</keyword>
<evidence type="ECO:0000313" key="11">
    <source>
        <dbReference type="WBParaSite" id="PgB06_g062_t06"/>
    </source>
</evidence>
<dbReference type="InterPro" id="IPR027417">
    <property type="entry name" value="P-loop_NTPase"/>
</dbReference>
<name>A0A914ZR34_PARUN</name>
<keyword evidence="2" id="KW-0813">Transport</keyword>